<reference evidence="2 3" key="1">
    <citation type="submission" date="2018-06" db="EMBL/GenBank/DDBJ databases">
        <authorList>
            <consortium name="Pathogen Informatics"/>
            <person name="Doyle S."/>
        </authorList>
    </citation>
    <scope>NUCLEOTIDE SEQUENCE [LARGE SCALE GENOMIC DNA]</scope>
    <source>
        <strain evidence="2 3">NCTC12112</strain>
    </source>
</reference>
<feature type="signal peptide" evidence="1">
    <location>
        <begin position="1"/>
        <end position="19"/>
    </location>
</feature>
<evidence type="ECO:0008006" key="4">
    <source>
        <dbReference type="Google" id="ProtNLM"/>
    </source>
</evidence>
<dbReference type="RefSeq" id="WP_005979701.1">
    <property type="nucleotide sequence ID" value="NZ_CABKNW010000004.1"/>
</dbReference>
<keyword evidence="1" id="KW-0732">Signal</keyword>
<dbReference type="Proteomes" id="UP000249008">
    <property type="component" value="Chromosome 1"/>
</dbReference>
<dbReference type="GeneID" id="78456458"/>
<dbReference type="EMBL" id="LS483487">
    <property type="protein sequence ID" value="SQJ14292.1"/>
    <property type="molecule type" value="Genomic_DNA"/>
</dbReference>
<dbReference type="Gene3D" id="3.40.50.360">
    <property type="match status" value="1"/>
</dbReference>
<name>A0AAX2JF55_9FUSO</name>
<dbReference type="SUPFAM" id="SSF52218">
    <property type="entry name" value="Flavoproteins"/>
    <property type="match status" value="1"/>
</dbReference>
<evidence type="ECO:0000313" key="3">
    <source>
        <dbReference type="Proteomes" id="UP000249008"/>
    </source>
</evidence>
<gene>
    <name evidence="2" type="ORF">NCTC12112_02965</name>
</gene>
<organism evidence="2 3">
    <name type="scientific">Fusobacterium ulcerans</name>
    <dbReference type="NCBI Taxonomy" id="861"/>
    <lineage>
        <taxon>Bacteria</taxon>
        <taxon>Fusobacteriati</taxon>
        <taxon>Fusobacteriota</taxon>
        <taxon>Fusobacteriia</taxon>
        <taxon>Fusobacteriales</taxon>
        <taxon>Fusobacteriaceae</taxon>
        <taxon>Fusobacterium</taxon>
    </lineage>
</organism>
<proteinExistence type="predicted"/>
<feature type="chain" id="PRO_5043690716" description="Alpha/beta hydrolase" evidence="1">
    <location>
        <begin position="20"/>
        <end position="112"/>
    </location>
</feature>
<accession>A0AAX2JF55</accession>
<sequence length="112" mass="12126">MKKLSLLFLVAALSISAFSAEKADAKAGASVTESKKVDMANIDAITSASIVPAAIVKEYIPKGFTDSKAKKALFIIGDPRHNSVTFDMAYTAMKFFEENGIEVTLRDLYAMK</sequence>
<dbReference type="AlphaFoldDB" id="A0AAX2JF55"/>
<evidence type="ECO:0000313" key="2">
    <source>
        <dbReference type="EMBL" id="SQJ14292.1"/>
    </source>
</evidence>
<protein>
    <recommendedName>
        <fullName evidence="4">Alpha/beta hydrolase</fullName>
    </recommendedName>
</protein>
<dbReference type="InterPro" id="IPR029039">
    <property type="entry name" value="Flavoprotein-like_sf"/>
</dbReference>
<evidence type="ECO:0000256" key="1">
    <source>
        <dbReference type="SAM" id="SignalP"/>
    </source>
</evidence>